<dbReference type="Proteomes" id="UP000271162">
    <property type="component" value="Unassembled WGS sequence"/>
</dbReference>
<organism evidence="3">
    <name type="scientific">Nippostrongylus brasiliensis</name>
    <name type="common">Rat hookworm</name>
    <dbReference type="NCBI Taxonomy" id="27835"/>
    <lineage>
        <taxon>Eukaryota</taxon>
        <taxon>Metazoa</taxon>
        <taxon>Ecdysozoa</taxon>
        <taxon>Nematoda</taxon>
        <taxon>Chromadorea</taxon>
        <taxon>Rhabditida</taxon>
        <taxon>Rhabditina</taxon>
        <taxon>Rhabditomorpha</taxon>
        <taxon>Strongyloidea</taxon>
        <taxon>Heligmosomidae</taxon>
        <taxon>Nippostrongylus</taxon>
    </lineage>
</organism>
<sequence length="288" mass="32181">MCSPTHPIHFTRAPTVPTSARSYNIILGNDLLRRLPKWSIDYDVGTLHVGDATIPFAVKTVSLEGAPLRLHGPTQVRSVGTAVLPPGQETWVRCTLDPPCLGDVAMFELEERLTDRSLFVTPVVLTVGERRVLVSNPTHQPVVLYKGQKVGWAYPVCAVPYPDGPPLDSVAREHSQSSVPDRRILNQSRPAFDPSKTALTDAEKQRLLDLFEEFQDRFSYSSYDLGSYHHSEITIKTTTEVPHMKVRPPRVPVRYQQELDRLLKAGRIAESGNVARISRPGIQLPCLY</sequence>
<keyword evidence="2" id="KW-1185">Reference proteome</keyword>
<protein>
    <submittedName>
        <fullName evidence="3">CABIT domain-containing protein</fullName>
    </submittedName>
</protein>
<dbReference type="EMBL" id="UYSL01005117">
    <property type="protein sequence ID" value="VDL67025.1"/>
    <property type="molecule type" value="Genomic_DNA"/>
</dbReference>
<name>A0A0N4XLN3_NIPBR</name>
<accession>A0A0N4XLN3</accession>
<dbReference type="AlphaFoldDB" id="A0A0N4XLN3"/>
<evidence type="ECO:0000313" key="2">
    <source>
        <dbReference type="Proteomes" id="UP000271162"/>
    </source>
</evidence>
<reference evidence="3" key="1">
    <citation type="submission" date="2017-02" db="UniProtKB">
        <authorList>
            <consortium name="WormBaseParasite"/>
        </authorList>
    </citation>
    <scope>IDENTIFICATION</scope>
</reference>
<reference evidence="1 2" key="2">
    <citation type="submission" date="2018-11" db="EMBL/GenBank/DDBJ databases">
        <authorList>
            <consortium name="Pathogen Informatics"/>
        </authorList>
    </citation>
    <scope>NUCLEOTIDE SEQUENCE [LARGE SCALE GENOMIC DNA]</scope>
</reference>
<dbReference type="WBParaSite" id="NBR_0000343501-mRNA-1">
    <property type="protein sequence ID" value="NBR_0000343501-mRNA-1"/>
    <property type="gene ID" value="NBR_0000343501"/>
</dbReference>
<proteinExistence type="predicted"/>
<evidence type="ECO:0000313" key="3">
    <source>
        <dbReference type="WBParaSite" id="NBR_0000343501-mRNA-1"/>
    </source>
</evidence>
<gene>
    <name evidence="1" type="ORF">NBR_LOCUS3436</name>
</gene>
<evidence type="ECO:0000313" key="1">
    <source>
        <dbReference type="EMBL" id="VDL67025.1"/>
    </source>
</evidence>